<dbReference type="EMBL" id="CP038033">
    <property type="protein sequence ID" value="QBQ55534.1"/>
    <property type="molecule type" value="Genomic_DNA"/>
</dbReference>
<proteinExistence type="predicted"/>
<feature type="domain" description="Recombinase" evidence="1">
    <location>
        <begin position="32"/>
        <end position="75"/>
    </location>
</feature>
<sequence>MSEALINPDNPLFELMRSGVLQPNDIFNLAYRQTMEILIEKGYSLSQITKRLNEWGYKTKRGEEWTRENVHKVLKELGLKTVRGSAA</sequence>
<dbReference type="Proteomes" id="UP000294325">
    <property type="component" value="Chromosome"/>
</dbReference>
<evidence type="ECO:0000259" key="1">
    <source>
        <dbReference type="Pfam" id="PF07508"/>
    </source>
</evidence>
<organism evidence="2 3">
    <name type="scientific">Nitrosococcus wardiae</name>
    <dbReference type="NCBI Taxonomy" id="1814290"/>
    <lineage>
        <taxon>Bacteria</taxon>
        <taxon>Pseudomonadati</taxon>
        <taxon>Pseudomonadota</taxon>
        <taxon>Gammaproteobacteria</taxon>
        <taxon>Chromatiales</taxon>
        <taxon>Chromatiaceae</taxon>
        <taxon>Nitrosococcus</taxon>
    </lineage>
</organism>
<dbReference type="AlphaFoldDB" id="A0A4P7C215"/>
<dbReference type="KEGG" id="nwr:E3U44_14210"/>
<keyword evidence="3" id="KW-1185">Reference proteome</keyword>
<evidence type="ECO:0000313" key="3">
    <source>
        <dbReference type="Proteomes" id="UP000294325"/>
    </source>
</evidence>
<protein>
    <recommendedName>
        <fullName evidence="1">Recombinase domain-containing protein</fullName>
    </recommendedName>
</protein>
<reference evidence="2 3" key="1">
    <citation type="submission" date="2019-03" db="EMBL/GenBank/DDBJ databases">
        <title>The genome sequence of Nitrosococcus wardiae strain D1FHST reveals the archetypal metabolic capacity of ammonia-oxidizing Gammaproteobacteria.</title>
        <authorList>
            <person name="Wang L."/>
            <person name="Lim C.K."/>
            <person name="Hanson T.E."/>
            <person name="Dang H."/>
            <person name="Klotz M.G."/>
        </authorList>
    </citation>
    <scope>NUCLEOTIDE SEQUENCE [LARGE SCALE GENOMIC DNA]</scope>
    <source>
        <strain evidence="2 3">D1FHS</strain>
    </source>
</reference>
<evidence type="ECO:0000313" key="2">
    <source>
        <dbReference type="EMBL" id="QBQ55534.1"/>
    </source>
</evidence>
<gene>
    <name evidence="2" type="ORF">E3U44_14210</name>
</gene>
<accession>A0A4P7C215</accession>
<dbReference type="GO" id="GO:0000150">
    <property type="term" value="F:DNA strand exchange activity"/>
    <property type="evidence" value="ECO:0007669"/>
    <property type="project" value="InterPro"/>
</dbReference>
<dbReference type="GO" id="GO:0003677">
    <property type="term" value="F:DNA binding"/>
    <property type="evidence" value="ECO:0007669"/>
    <property type="project" value="InterPro"/>
</dbReference>
<dbReference type="RefSeq" id="WP_134358793.1">
    <property type="nucleotide sequence ID" value="NZ_CP038033.1"/>
</dbReference>
<dbReference type="InterPro" id="IPR011109">
    <property type="entry name" value="DNA_bind_recombinase_dom"/>
</dbReference>
<dbReference type="Pfam" id="PF07508">
    <property type="entry name" value="Recombinase"/>
    <property type="match status" value="1"/>
</dbReference>
<name>A0A4P7C215_9GAMM</name>
<dbReference type="OrthoDB" id="2290206at2"/>